<accession>A0A8T1MM36</accession>
<dbReference type="InterPro" id="IPR020894">
    <property type="entry name" value="Cadherin_CS"/>
</dbReference>
<dbReference type="SMART" id="SM00112">
    <property type="entry name" value="CA"/>
    <property type="match status" value="6"/>
</dbReference>
<feature type="compositionally biased region" description="Polar residues" evidence="9">
    <location>
        <begin position="1105"/>
        <end position="1127"/>
    </location>
</feature>
<dbReference type="InterPro" id="IPR050174">
    <property type="entry name" value="Protocadherin/Cadherin-CA"/>
</dbReference>
<dbReference type="GO" id="GO:0005886">
    <property type="term" value="C:plasma membrane"/>
    <property type="evidence" value="ECO:0007669"/>
    <property type="project" value="InterPro"/>
</dbReference>
<keyword evidence="5 10" id="KW-1133">Transmembrane helix</keyword>
<dbReference type="CDD" id="cd11304">
    <property type="entry name" value="Cadherin_repeat"/>
    <property type="match status" value="5"/>
</dbReference>
<comment type="subcellular location">
    <subcellularLocation>
        <location evidence="1">Membrane</location>
        <topology evidence="1">Single-pass membrane protein</topology>
    </subcellularLocation>
</comment>
<feature type="chain" id="PRO_5035795043" evidence="11">
    <location>
        <begin position="21"/>
        <end position="1510"/>
    </location>
</feature>
<keyword evidence="4 8" id="KW-0106">Calcium</keyword>
<dbReference type="GO" id="GO:0007156">
    <property type="term" value="P:homophilic cell adhesion via plasma membrane adhesion molecules"/>
    <property type="evidence" value="ECO:0007669"/>
    <property type="project" value="InterPro"/>
</dbReference>
<evidence type="ECO:0000256" key="5">
    <source>
        <dbReference type="ARBA" id="ARBA00022989"/>
    </source>
</evidence>
<evidence type="ECO:0000256" key="11">
    <source>
        <dbReference type="SAM" id="SignalP"/>
    </source>
</evidence>
<feature type="region of interest" description="Disordered" evidence="9">
    <location>
        <begin position="1453"/>
        <end position="1481"/>
    </location>
</feature>
<evidence type="ECO:0000313" key="14">
    <source>
        <dbReference type="Proteomes" id="UP000286415"/>
    </source>
</evidence>
<evidence type="ECO:0000256" key="4">
    <source>
        <dbReference type="ARBA" id="ARBA00022837"/>
    </source>
</evidence>
<feature type="compositionally biased region" description="Polar residues" evidence="9">
    <location>
        <begin position="1422"/>
        <end position="1435"/>
    </location>
</feature>
<evidence type="ECO:0000313" key="13">
    <source>
        <dbReference type="EMBL" id="KAG5450444.1"/>
    </source>
</evidence>
<dbReference type="FunFam" id="2.60.40.60:FF:000020">
    <property type="entry name" value="Dachsous cadherin-related 1b"/>
    <property type="match status" value="2"/>
</dbReference>
<evidence type="ECO:0000256" key="8">
    <source>
        <dbReference type="PROSITE-ProRule" id="PRU00043"/>
    </source>
</evidence>
<feature type="compositionally biased region" description="Basic and acidic residues" evidence="9">
    <location>
        <begin position="1407"/>
        <end position="1421"/>
    </location>
</feature>
<dbReference type="PROSITE" id="PS00232">
    <property type="entry name" value="CADHERIN_1"/>
    <property type="match status" value="4"/>
</dbReference>
<evidence type="ECO:0000256" key="2">
    <source>
        <dbReference type="ARBA" id="ARBA00022692"/>
    </source>
</evidence>
<dbReference type="Proteomes" id="UP000286415">
    <property type="component" value="Unassembled WGS sequence"/>
</dbReference>
<feature type="transmembrane region" description="Helical" evidence="10">
    <location>
        <begin position="1050"/>
        <end position="1073"/>
    </location>
</feature>
<keyword evidence="6 10" id="KW-0472">Membrane</keyword>
<keyword evidence="2 10" id="KW-0812">Transmembrane</keyword>
<evidence type="ECO:0000256" key="9">
    <source>
        <dbReference type="SAM" id="MobiDB-lite"/>
    </source>
</evidence>
<reference evidence="13 14" key="1">
    <citation type="journal article" date="2018" name="Biotechnol. Adv.">
        <title>Improved genomic resources and new bioinformatic workflow for the carcinogenic parasite Clonorchis sinensis: Biotechnological implications.</title>
        <authorList>
            <person name="Wang D."/>
            <person name="Korhonen P.K."/>
            <person name="Gasser R.B."/>
            <person name="Young N.D."/>
        </authorList>
    </citation>
    <scope>NUCLEOTIDE SEQUENCE [LARGE SCALE GENOMIC DNA]</scope>
    <source>
        <strain evidence="13">Cs-k2</strain>
    </source>
</reference>
<evidence type="ECO:0000256" key="1">
    <source>
        <dbReference type="ARBA" id="ARBA00004167"/>
    </source>
</evidence>
<dbReference type="PANTHER" id="PTHR24028:SF146">
    <property type="entry name" value="CADHERIN 96CB, ISOFORM D-RELATED"/>
    <property type="match status" value="1"/>
</dbReference>
<dbReference type="Pfam" id="PF00028">
    <property type="entry name" value="Cadherin"/>
    <property type="match status" value="2"/>
</dbReference>
<dbReference type="PRINTS" id="PR00205">
    <property type="entry name" value="CADHERIN"/>
</dbReference>
<dbReference type="InterPro" id="IPR015919">
    <property type="entry name" value="Cadherin-like_sf"/>
</dbReference>
<dbReference type="GO" id="GO:0005509">
    <property type="term" value="F:calcium ion binding"/>
    <property type="evidence" value="ECO:0007669"/>
    <property type="project" value="UniProtKB-UniRule"/>
</dbReference>
<evidence type="ECO:0000256" key="7">
    <source>
        <dbReference type="ARBA" id="ARBA00023180"/>
    </source>
</evidence>
<feature type="domain" description="Cadherin" evidence="12">
    <location>
        <begin position="731"/>
        <end position="845"/>
    </location>
</feature>
<evidence type="ECO:0000259" key="12">
    <source>
        <dbReference type="PROSITE" id="PS50268"/>
    </source>
</evidence>
<dbReference type="EMBL" id="NIRI02000042">
    <property type="protein sequence ID" value="KAG5450444.1"/>
    <property type="molecule type" value="Genomic_DNA"/>
</dbReference>
<protein>
    <submittedName>
        <fullName evidence="13">Protocadherin-11 X-linked</fullName>
    </submittedName>
</protein>
<feature type="region of interest" description="Disordered" evidence="9">
    <location>
        <begin position="1404"/>
        <end position="1435"/>
    </location>
</feature>
<proteinExistence type="predicted"/>
<feature type="domain" description="Cadherin" evidence="12">
    <location>
        <begin position="334"/>
        <end position="474"/>
    </location>
</feature>
<feature type="domain" description="Cadherin" evidence="12">
    <location>
        <begin position="225"/>
        <end position="323"/>
    </location>
</feature>
<evidence type="ECO:0000256" key="10">
    <source>
        <dbReference type="SAM" id="Phobius"/>
    </source>
</evidence>
<keyword evidence="14" id="KW-1185">Reference proteome</keyword>
<reference evidence="13 14" key="2">
    <citation type="journal article" date="2021" name="Genomics">
        <title>High-quality reference genome for Clonorchis sinensis.</title>
        <authorList>
            <person name="Young N.D."/>
            <person name="Stroehlein A.J."/>
            <person name="Kinkar L."/>
            <person name="Wang T."/>
            <person name="Sohn W.M."/>
            <person name="Chang B.C.H."/>
            <person name="Kaur P."/>
            <person name="Weisz D."/>
            <person name="Dudchenko O."/>
            <person name="Aiden E.L."/>
            <person name="Korhonen P.K."/>
            <person name="Gasser R.B."/>
        </authorList>
    </citation>
    <scope>NUCLEOTIDE SEQUENCE [LARGE SCALE GENOMIC DNA]</scope>
    <source>
        <strain evidence="13">Cs-k2</strain>
    </source>
</reference>
<dbReference type="PROSITE" id="PS50268">
    <property type="entry name" value="CADHERIN_2"/>
    <property type="match status" value="6"/>
</dbReference>
<organism evidence="13 14">
    <name type="scientific">Clonorchis sinensis</name>
    <name type="common">Chinese liver fluke</name>
    <dbReference type="NCBI Taxonomy" id="79923"/>
    <lineage>
        <taxon>Eukaryota</taxon>
        <taxon>Metazoa</taxon>
        <taxon>Spiralia</taxon>
        <taxon>Lophotrochozoa</taxon>
        <taxon>Platyhelminthes</taxon>
        <taxon>Trematoda</taxon>
        <taxon>Digenea</taxon>
        <taxon>Opisthorchiida</taxon>
        <taxon>Opisthorchiata</taxon>
        <taxon>Opisthorchiidae</taxon>
        <taxon>Clonorchis</taxon>
    </lineage>
</organism>
<feature type="compositionally biased region" description="Polar residues" evidence="9">
    <location>
        <begin position="1460"/>
        <end position="1473"/>
    </location>
</feature>
<feature type="signal peptide" evidence="11">
    <location>
        <begin position="1"/>
        <end position="20"/>
    </location>
</feature>
<keyword evidence="11" id="KW-0732">Signal</keyword>
<feature type="domain" description="Cadherin" evidence="12">
    <location>
        <begin position="849"/>
        <end position="963"/>
    </location>
</feature>
<feature type="region of interest" description="Disordered" evidence="9">
    <location>
        <begin position="1084"/>
        <end position="1172"/>
    </location>
</feature>
<dbReference type="PANTHER" id="PTHR24028">
    <property type="entry name" value="CADHERIN-87A"/>
    <property type="match status" value="1"/>
</dbReference>
<comment type="caution">
    <text evidence="13">The sequence shown here is derived from an EMBL/GenBank/DDBJ whole genome shotgun (WGS) entry which is preliminary data.</text>
</comment>
<name>A0A8T1MM36_CLOSI</name>
<dbReference type="SUPFAM" id="SSF49313">
    <property type="entry name" value="Cadherin-like"/>
    <property type="match status" value="6"/>
</dbReference>
<gene>
    <name evidence="13" type="ORF">CSKR_105103</name>
</gene>
<evidence type="ECO:0000256" key="3">
    <source>
        <dbReference type="ARBA" id="ARBA00022737"/>
    </source>
</evidence>
<feature type="domain" description="Cadherin" evidence="12">
    <location>
        <begin position="607"/>
        <end position="730"/>
    </location>
</feature>
<feature type="domain" description="Cadherin" evidence="12">
    <location>
        <begin position="501"/>
        <end position="606"/>
    </location>
</feature>
<evidence type="ECO:0000256" key="6">
    <source>
        <dbReference type="ARBA" id="ARBA00023136"/>
    </source>
</evidence>
<keyword evidence="7" id="KW-0325">Glycoprotein</keyword>
<feature type="compositionally biased region" description="Basic and acidic residues" evidence="9">
    <location>
        <begin position="1128"/>
        <end position="1146"/>
    </location>
</feature>
<sequence>MSWITTLWCLLSVYTRRSHGQHQNLQHLEHEYRIQEELPIGSQIGNLMEDLLLYKSQSLLFGKSQAELQSKKDDWGDLFEFSVLNSGHLGVNSVEVKKDGRVLVARRIDREQLCLGSQSVGSPLDSVYSVKFVPKLTSQGSHSSMASSSHCIITLKLSVFSRAAQTKITGIKSSKADNPQAILTVRLLIDDINDNAPYWPGHLKRFQVVFRDGDPIGERRTLPPAVDLDSGLNGRLIYELVPTTHSDKNSGTFSLIDHAMEGIYLCATKQVDREEREAYQYILKAIDHSNPDDDQMPSEESRFTSTLVIDVHIEDINDNTPLFVQPIFTPNTPIPETTPVGTTVLILNATDADAGINGAFHFGFSREHAWLPTEIYAKQYFDIRSNGHIVVRRSLDVDRDKGTPEIFRQEQRNGVQGLSSSGATFLSSSLASGTTIKFRFHVVVEDEAVRPYSRSSEATVVITVSDENDEAPIVEIREVREDIEQKANGVSGPTGNFNFLSVTENKPIGTAVATLQAYDPDFEGTDHVECRLKTSNFSLVQTSNQQNPIMMVPGSVAYHLQTAIELDREVTPVQLVPISCIDTAGHLTERNFSVYVLDENDNPPRFVHNTFHMQVWENMSPGTQLQRMENVQSSVHSNLLYHHPYFTAVDSDTGANADVFYQLIENGMNATTFKIDPKTGTITTTVSFDREAVDHYTLYALAIDHGIPPLTSTSTVKITVLDVNDNAPQFGSVEYTFHLAENQPRATQVGQVTATDLDSDIYGPIHYFVGDESDATNFRIDKMTGVIRCRQALDREKQARYVFTVLAKDTNVHSSNSKSLSSLQLTGTCTVTVLIDDENDNWPVFVNPNSTANTLAVAVDETLGHKLAYIQATDADDGENALITYSIRSGNTNGLFGLDSTTGLLYLSGLFRGTSTSDHDSLTKNVTVNLAGDTRVDVSPALAGPSFHMLTLEACDQGKHPKQKCTLFSNLKILINNRLDGDVDTMENDSQGGQISDSGLRRKEKAIQSRRNELMASAANGHTVGTSSGSMAYGMFANTRATGRYSINEIIIICLSVLFISVLAATILLVCLIRRRSLGYFSREKEVEDNPEIDEPDWSARKMSNPLSYTDLQSPSNPQHSDGTSDSSVKEQLKDSINECRTEPRNLETTFESDLEKSTENHGGYQPSCLTNSAYQMPPRTVDTLRRWPLISGSTIDCGVPAKFHPTMESQANNTTGTIHPLHNHISVRPDDYQTLDYLGLVTTAVPNRYLPVYRLSPHTMMSPLAMMGSPIADLRHQQSDRIQLTHMNTLATMSTTPGSGIQISHKHSRSQPQAMNMRHNTYSQLCAPSTTVSNVDELTTEKLMTYSSRPLKASNYRSMTKSVQNMNGIHYGNGSAKYQLQSHTYYDIKQADLGVYNGRFPKSKSQHVDFSRKKSEHHGEQTFNPKSEHGTTAPTDLVAADSGVTGAENLQVTDEESSEMGTEQENNELWQHSTRKRAKQGKRLVTEAVGKKWDAARYVSAAYGEASFV</sequence>
<dbReference type="InterPro" id="IPR002126">
    <property type="entry name" value="Cadherin-like_dom"/>
</dbReference>
<dbReference type="Gene3D" id="2.60.40.60">
    <property type="entry name" value="Cadherins"/>
    <property type="match status" value="7"/>
</dbReference>
<keyword evidence="3" id="KW-0677">Repeat</keyword>
<dbReference type="OrthoDB" id="6252479at2759"/>